<dbReference type="AlphaFoldDB" id="A0A812CLN4"/>
<name>A0A812CLN4_ACAPH</name>
<keyword evidence="3" id="KW-1185">Reference proteome</keyword>
<proteinExistence type="predicted"/>
<dbReference type="Proteomes" id="UP000597762">
    <property type="component" value="Unassembled WGS sequence"/>
</dbReference>
<sequence length="157" mass="18323">MHLQNSLNIAITIVFLLFLFLFSSFYFPRPSFFSFTIIASSFLSPTPSYTLLFFFFCFFTSSFSSISPSPHLHPFFSSPFLLFFLNFTSSFQNHLLISSYPHNVSCRSFRYDFVTSPQQPTDIHPSPNVNFNILRQSRHVSFLRVTQHLCVSWITKN</sequence>
<feature type="transmembrane region" description="Helical" evidence="1">
    <location>
        <begin position="6"/>
        <end position="27"/>
    </location>
</feature>
<evidence type="ECO:0000313" key="2">
    <source>
        <dbReference type="EMBL" id="CAE1272316.1"/>
    </source>
</evidence>
<gene>
    <name evidence="2" type="ORF">SPHA_37651</name>
</gene>
<organism evidence="2 3">
    <name type="scientific">Acanthosepion pharaonis</name>
    <name type="common">Pharaoh cuttlefish</name>
    <name type="synonym">Sepia pharaonis</name>
    <dbReference type="NCBI Taxonomy" id="158019"/>
    <lineage>
        <taxon>Eukaryota</taxon>
        <taxon>Metazoa</taxon>
        <taxon>Spiralia</taxon>
        <taxon>Lophotrochozoa</taxon>
        <taxon>Mollusca</taxon>
        <taxon>Cephalopoda</taxon>
        <taxon>Coleoidea</taxon>
        <taxon>Decapodiformes</taxon>
        <taxon>Sepiida</taxon>
        <taxon>Sepiina</taxon>
        <taxon>Sepiidae</taxon>
        <taxon>Acanthosepion</taxon>
    </lineage>
</organism>
<dbReference type="EMBL" id="CAHIKZ030001680">
    <property type="protein sequence ID" value="CAE1272316.1"/>
    <property type="molecule type" value="Genomic_DNA"/>
</dbReference>
<comment type="caution">
    <text evidence="2">The sequence shown here is derived from an EMBL/GenBank/DDBJ whole genome shotgun (WGS) entry which is preliminary data.</text>
</comment>
<keyword evidence="1" id="KW-1133">Transmembrane helix</keyword>
<keyword evidence="1" id="KW-0472">Membrane</keyword>
<protein>
    <submittedName>
        <fullName evidence="2">Uncharacterized protein</fullName>
    </submittedName>
</protein>
<keyword evidence="1" id="KW-0812">Transmembrane</keyword>
<reference evidence="2" key="1">
    <citation type="submission" date="2021-01" db="EMBL/GenBank/DDBJ databases">
        <authorList>
            <person name="Li R."/>
            <person name="Bekaert M."/>
        </authorList>
    </citation>
    <scope>NUCLEOTIDE SEQUENCE</scope>
    <source>
        <strain evidence="2">Farmed</strain>
    </source>
</reference>
<accession>A0A812CLN4</accession>
<evidence type="ECO:0000256" key="1">
    <source>
        <dbReference type="SAM" id="Phobius"/>
    </source>
</evidence>
<evidence type="ECO:0000313" key="3">
    <source>
        <dbReference type="Proteomes" id="UP000597762"/>
    </source>
</evidence>
<feature type="transmembrane region" description="Helical" evidence="1">
    <location>
        <begin position="48"/>
        <end position="66"/>
    </location>
</feature>